<dbReference type="InterPro" id="IPR052185">
    <property type="entry name" value="IPC_Synthase-Related"/>
</dbReference>
<dbReference type="CDD" id="cd03386">
    <property type="entry name" value="PAP2_Aur1_like"/>
    <property type="match status" value="1"/>
</dbReference>
<dbReference type="GO" id="GO:0016020">
    <property type="term" value="C:membrane"/>
    <property type="evidence" value="ECO:0007669"/>
    <property type="project" value="UniProtKB-SubCell"/>
</dbReference>
<protein>
    <recommendedName>
        <fullName evidence="7">Inositolphosphotransferase Aur1/Ipt1 domain-containing protein</fullName>
    </recommendedName>
</protein>
<comment type="caution">
    <text evidence="8">The sequence shown here is derived from an EMBL/GenBank/DDBJ whole genome shotgun (WGS) entry which is preliminary data.</text>
</comment>
<keyword evidence="2 6" id="KW-0812">Transmembrane</keyword>
<comment type="subcellular location">
    <subcellularLocation>
        <location evidence="1">Membrane</location>
        <topology evidence="1">Multi-pass membrane protein</topology>
    </subcellularLocation>
</comment>
<evidence type="ECO:0000256" key="3">
    <source>
        <dbReference type="ARBA" id="ARBA00022989"/>
    </source>
</evidence>
<proteinExistence type="predicted"/>
<feature type="transmembrane region" description="Helical" evidence="6">
    <location>
        <begin position="31"/>
        <end position="51"/>
    </location>
</feature>
<accession>A0A1Q3AJW2</accession>
<reference evidence="8 9" key="1">
    <citation type="submission" date="2016-08" db="EMBL/GenBank/DDBJ databases">
        <title>Draft genome sequence of allopolyploid Zygosaccharomyces rouxii.</title>
        <authorList>
            <person name="Watanabe J."/>
            <person name="Uehara K."/>
            <person name="Mogi Y."/>
            <person name="Tsukioka Y."/>
        </authorList>
    </citation>
    <scope>NUCLEOTIDE SEQUENCE [LARGE SCALE GENOMIC DNA]</scope>
    <source>
        <strain evidence="8 9">NBRC 110957</strain>
    </source>
</reference>
<feature type="region of interest" description="Disordered" evidence="5">
    <location>
        <begin position="366"/>
        <end position="387"/>
    </location>
</feature>
<dbReference type="GO" id="GO:0030148">
    <property type="term" value="P:sphingolipid biosynthetic process"/>
    <property type="evidence" value="ECO:0007669"/>
    <property type="project" value="TreeGrafter"/>
</dbReference>
<feature type="transmembrane region" description="Helical" evidence="6">
    <location>
        <begin position="290"/>
        <end position="312"/>
    </location>
</feature>
<dbReference type="GO" id="GO:0070916">
    <property type="term" value="C:inositol phosphoceramide synthase complex"/>
    <property type="evidence" value="ECO:0007669"/>
    <property type="project" value="TreeGrafter"/>
</dbReference>
<evidence type="ECO:0000259" key="7">
    <source>
        <dbReference type="Pfam" id="PF14378"/>
    </source>
</evidence>
<dbReference type="EMBL" id="BDGX01000052">
    <property type="protein sequence ID" value="GAV55984.1"/>
    <property type="molecule type" value="Genomic_DNA"/>
</dbReference>
<evidence type="ECO:0000256" key="6">
    <source>
        <dbReference type="SAM" id="Phobius"/>
    </source>
</evidence>
<dbReference type="GO" id="GO:0006676">
    <property type="term" value="P:mannosyl diphosphorylinositol ceramide metabolic process"/>
    <property type="evidence" value="ECO:0007669"/>
    <property type="project" value="TreeGrafter"/>
</dbReference>
<dbReference type="PANTHER" id="PTHR31310">
    <property type="match status" value="1"/>
</dbReference>
<evidence type="ECO:0000256" key="4">
    <source>
        <dbReference type="ARBA" id="ARBA00023136"/>
    </source>
</evidence>
<sequence>MTARFLRGFYNVVFEVVIKRLYRGGLNHRNLLTLPLNFLTNFSIILIWLLIFKNAGLIPIDIRPKIHSKAAFYLDNYMFGDYWGEMYAQFGKKSYFPWTIFTSAVFTSIFLLLIPLAVWYYIYYVKKLHHNLMEWNDHIFHFSDKSNPKRVRTLWIPFLLPFVALVFLNVMHVFAKQTEENFADWKDFVAWFSYVILHLTAPILTSVYLYVFHPPGVLKCLALSLGIQNLMGVTTHLLLPMAPPWFIHMYGIMDTEHVNYTQEGYAAGLTRVDKQLGTHLNTAGFHMSPIVFGAVPSLHSAMAFQCFLFLITRSATYKGRIRTGISPLTRKEGERVYISEASEENEIGSSPELPLQLTSEDELELRTLGPDGSNSFSYEDLGPAADR</sequence>
<feature type="transmembrane region" description="Helical" evidence="6">
    <location>
        <begin position="95"/>
        <end position="123"/>
    </location>
</feature>
<dbReference type="Pfam" id="PF14378">
    <property type="entry name" value="PAP2_3"/>
    <property type="match status" value="1"/>
</dbReference>
<organism evidence="8 9">
    <name type="scientific">Zygosaccharomyces rouxii</name>
    <dbReference type="NCBI Taxonomy" id="4956"/>
    <lineage>
        <taxon>Eukaryota</taxon>
        <taxon>Fungi</taxon>
        <taxon>Dikarya</taxon>
        <taxon>Ascomycota</taxon>
        <taxon>Saccharomycotina</taxon>
        <taxon>Saccharomycetes</taxon>
        <taxon>Saccharomycetales</taxon>
        <taxon>Saccharomycetaceae</taxon>
        <taxon>Zygosaccharomyces</taxon>
    </lineage>
</organism>
<evidence type="ECO:0000256" key="5">
    <source>
        <dbReference type="SAM" id="MobiDB-lite"/>
    </source>
</evidence>
<evidence type="ECO:0000313" key="8">
    <source>
        <dbReference type="EMBL" id="GAV55984.1"/>
    </source>
</evidence>
<name>A0A1Q3AJW2_ZYGRO</name>
<feature type="transmembrane region" description="Helical" evidence="6">
    <location>
        <begin position="191"/>
        <end position="211"/>
    </location>
</feature>
<dbReference type="OrthoDB" id="5784at2759"/>
<dbReference type="Proteomes" id="UP000187013">
    <property type="component" value="Unassembled WGS sequence"/>
</dbReference>
<feature type="domain" description="Inositolphosphotransferase Aur1/Ipt1" evidence="7">
    <location>
        <begin position="184"/>
        <end position="312"/>
    </location>
</feature>
<feature type="transmembrane region" description="Helical" evidence="6">
    <location>
        <begin position="154"/>
        <end position="171"/>
    </location>
</feature>
<evidence type="ECO:0000256" key="1">
    <source>
        <dbReference type="ARBA" id="ARBA00004141"/>
    </source>
</evidence>
<gene>
    <name evidence="8" type="ORF">ZYGR_0AZ01560</name>
</gene>
<dbReference type="PANTHER" id="PTHR31310:SF8">
    <property type="entry name" value="INOSITOLPHOSPHOTRANSFERASE 1"/>
    <property type="match status" value="1"/>
</dbReference>
<feature type="region of interest" description="Disordered" evidence="5">
    <location>
        <begin position="341"/>
        <end position="360"/>
    </location>
</feature>
<dbReference type="AlphaFoldDB" id="A0A1Q3AJW2"/>
<keyword evidence="3 6" id="KW-1133">Transmembrane helix</keyword>
<keyword evidence="4 6" id="KW-0472">Membrane</keyword>
<evidence type="ECO:0000256" key="2">
    <source>
        <dbReference type="ARBA" id="ARBA00022692"/>
    </source>
</evidence>
<evidence type="ECO:0000313" key="9">
    <source>
        <dbReference type="Proteomes" id="UP000187013"/>
    </source>
</evidence>
<feature type="transmembrane region" description="Helical" evidence="6">
    <location>
        <begin position="218"/>
        <end position="239"/>
    </location>
</feature>
<dbReference type="InterPro" id="IPR026841">
    <property type="entry name" value="Aur1/Ipt1"/>
</dbReference>